<dbReference type="OrthoDB" id="92679at2"/>
<dbReference type="AlphaFoldDB" id="A0A1L4D1S7"/>
<protein>
    <submittedName>
        <fullName evidence="1">Uncharacterized protein</fullName>
    </submittedName>
</protein>
<name>A0A1L4D1S7_9BACT</name>
<proteinExistence type="predicted"/>
<accession>A0A1L4D1S7</accession>
<keyword evidence="2" id="KW-1185">Reference proteome</keyword>
<evidence type="ECO:0000313" key="1">
    <source>
        <dbReference type="EMBL" id="APJ04144.1"/>
    </source>
</evidence>
<organism evidence="1 2">
    <name type="scientific">Silvanigrella aquatica</name>
    <dbReference type="NCBI Taxonomy" id="1915309"/>
    <lineage>
        <taxon>Bacteria</taxon>
        <taxon>Pseudomonadati</taxon>
        <taxon>Bdellovibrionota</taxon>
        <taxon>Oligoflexia</taxon>
        <taxon>Silvanigrellales</taxon>
        <taxon>Silvanigrellaceae</taxon>
        <taxon>Silvanigrella</taxon>
    </lineage>
</organism>
<reference evidence="1 2" key="1">
    <citation type="submission" date="2016-10" db="EMBL/GenBank/DDBJ databases">
        <title>Silvanigrella aquatica sp. nov., isolated from a freshwater lake located in the Black Forest, Germany, description of Silvanigrellaceae fam. nov., Silvanigrellales ord. nov., reclassification of the order Bdellovibrionales in the class Oligoflexia, reclassification of the families Bacteriovoracaceae and Halobacteriovoraceae in the new order Bacteriovoracales ord. nov., and reclassification of the family Pseudobacteriovoracaceae in the order Oligoflexiales.</title>
        <authorList>
            <person name="Hahn M.W."/>
            <person name="Schmidt J."/>
            <person name="Koll U."/>
            <person name="Rohde M."/>
            <person name="Verbag S."/>
            <person name="Pitt A."/>
            <person name="Nakai R."/>
            <person name="Naganuma T."/>
            <person name="Lang E."/>
        </authorList>
    </citation>
    <scope>NUCLEOTIDE SEQUENCE [LARGE SCALE GENOMIC DNA]</scope>
    <source>
        <strain evidence="1 2">MWH-Nonnen-W8red</strain>
    </source>
</reference>
<dbReference type="InterPro" id="IPR058093">
    <property type="entry name" value="LA_2272-like"/>
</dbReference>
<dbReference type="RefSeq" id="WP_148697897.1">
    <property type="nucleotide sequence ID" value="NZ_CP017834.1"/>
</dbReference>
<sequence length="355" mass="40695">MLKKLFIIFVIIFHFCCYSYEVQPESFTKIDTVPVRLSILSPYTDINFFSHNDNLLQENYFLLSLIYGETNYLTGVSISPFIINITHDMSGAQIALVNRVGGHFNGFQLGLFNDTHDFNGFQLGLWNRSTDFLGFQLGLYNKSDDFIGAQIGLINIANHVTGSQFGLINIADDQTGYSFGLLSFLLKTGQSKVSLWSDSEVPFNISIKAGKKYFYGLFEFDFLSFNQPNRNQYYLMPLYLAATPFYYLHEIGYSIGFGTQITYEPLWLESEIKWHDLFDETGKKLNYLQLQYSFLLGTTFEKKYDIFGVVSFNSHNIEGNGTPDVLNPEKYLPNWNYTISYGVGVQYLFAGVPNW</sequence>
<gene>
    <name evidence="1" type="ORF">AXG55_09600</name>
</gene>
<evidence type="ECO:0000313" key="2">
    <source>
        <dbReference type="Proteomes" id="UP000184731"/>
    </source>
</evidence>
<dbReference type="NCBIfam" id="NF047436">
    <property type="entry name" value="LA_2272_repeat"/>
    <property type="match status" value="3"/>
</dbReference>
<dbReference type="Proteomes" id="UP000184731">
    <property type="component" value="Chromosome"/>
</dbReference>
<dbReference type="STRING" id="1915309.AXG55_09600"/>
<dbReference type="EMBL" id="CP017834">
    <property type="protein sequence ID" value="APJ04144.1"/>
    <property type="molecule type" value="Genomic_DNA"/>
</dbReference>
<dbReference type="KEGG" id="saqi:AXG55_09600"/>